<proteinExistence type="inferred from homology"/>
<sequence length="258" mass="29149">MMKKIGVISLFTAFLLGCSQQQSNMAHDEKAIHSVHHHWSYVGNEDPAHWGDLATDYQVCKLGKNQSPVDLSESIVTHSHSIKLRTAKTEVTLENNGHSIQVTPANTNNMLWIKQKPFVLQQFHFHTPSEHTFKQQHFPLEGHFVYQSEDGQLAVVAVFFNIGKANAVLTQLEQQTLSVGQKYSLTQAIDLAKLIPKNQKHLRLTGSLTTPPCTEGVNWIIMQQPIEASQTQIDWLAKIMGKNNRPLQPLNSRFIIQE</sequence>
<evidence type="ECO:0000256" key="4">
    <source>
        <dbReference type="ARBA" id="ARBA00022833"/>
    </source>
</evidence>
<dbReference type="SUPFAM" id="SSF51069">
    <property type="entry name" value="Carbonic anhydrase"/>
    <property type="match status" value="1"/>
</dbReference>
<dbReference type="PANTHER" id="PTHR18952:SF265">
    <property type="entry name" value="CARBONIC ANHYDRASE"/>
    <property type="match status" value="1"/>
</dbReference>
<dbReference type="GO" id="GO:0008270">
    <property type="term" value="F:zinc ion binding"/>
    <property type="evidence" value="ECO:0007669"/>
    <property type="project" value="InterPro"/>
</dbReference>
<dbReference type="PROSITE" id="PS51144">
    <property type="entry name" value="ALPHA_CA_2"/>
    <property type="match status" value="1"/>
</dbReference>
<gene>
    <name evidence="8" type="ORF">A6A20_03855</name>
</gene>
<keyword evidence="9" id="KW-1185">Reference proteome</keyword>
<evidence type="ECO:0000313" key="9">
    <source>
        <dbReference type="Proteomes" id="UP001155500"/>
    </source>
</evidence>
<dbReference type="Pfam" id="PF00194">
    <property type="entry name" value="Carb_anhydrase"/>
    <property type="match status" value="1"/>
</dbReference>
<name>A0A9X4SHM3_9PAST</name>
<dbReference type="InterPro" id="IPR036398">
    <property type="entry name" value="CA_dom_sf"/>
</dbReference>
<dbReference type="Proteomes" id="UP001155500">
    <property type="component" value="Unassembled WGS sequence"/>
</dbReference>
<evidence type="ECO:0000256" key="5">
    <source>
        <dbReference type="ARBA" id="ARBA00023239"/>
    </source>
</evidence>
<keyword evidence="4" id="KW-0862">Zinc</keyword>
<dbReference type="PROSITE" id="PS51257">
    <property type="entry name" value="PROKAR_LIPOPROTEIN"/>
    <property type="match status" value="1"/>
</dbReference>
<organism evidence="8 9">
    <name type="scientific">Volucribacter amazonae</name>
    <dbReference type="NCBI Taxonomy" id="256731"/>
    <lineage>
        <taxon>Bacteria</taxon>
        <taxon>Pseudomonadati</taxon>
        <taxon>Pseudomonadota</taxon>
        <taxon>Gammaproteobacteria</taxon>
        <taxon>Pasteurellales</taxon>
        <taxon>Pasteurellaceae</taxon>
        <taxon>Volucribacter</taxon>
    </lineage>
</organism>
<keyword evidence="3" id="KW-0479">Metal-binding</keyword>
<dbReference type="InterPro" id="IPR041891">
    <property type="entry name" value="Alpha_CA_prokaryot-like"/>
</dbReference>
<evidence type="ECO:0000256" key="2">
    <source>
        <dbReference type="ARBA" id="ARBA00012925"/>
    </source>
</evidence>
<keyword evidence="5" id="KW-0456">Lyase</keyword>
<dbReference type="RefSeq" id="WP_279572239.1">
    <property type="nucleotide sequence ID" value="NZ_LWID01000001.1"/>
</dbReference>
<comment type="catalytic activity">
    <reaction evidence="6">
        <text>hydrogencarbonate + H(+) = CO2 + H2O</text>
        <dbReference type="Rhea" id="RHEA:10748"/>
        <dbReference type="ChEBI" id="CHEBI:15377"/>
        <dbReference type="ChEBI" id="CHEBI:15378"/>
        <dbReference type="ChEBI" id="CHEBI:16526"/>
        <dbReference type="ChEBI" id="CHEBI:17544"/>
        <dbReference type="EC" id="4.2.1.1"/>
    </reaction>
</comment>
<dbReference type="EC" id="4.2.1.1" evidence="2"/>
<dbReference type="InterPro" id="IPR023561">
    <property type="entry name" value="Carbonic_anhydrase_a-class"/>
</dbReference>
<feature type="domain" description="Alpha-carbonic anhydrase" evidence="7">
    <location>
        <begin position="37"/>
        <end position="258"/>
    </location>
</feature>
<reference evidence="8" key="1">
    <citation type="submission" date="2016-03" db="EMBL/GenBank/DDBJ databases">
        <title>Co-evolution between Pasteurellaceae and their hosts.</title>
        <authorList>
            <person name="Hansen M.J."/>
            <person name="Bojesen A.M."/>
            <person name="Planet P."/>
        </authorList>
    </citation>
    <scope>NUCLEOTIDE SEQUENCE</scope>
    <source>
        <strain evidence="8">146/S8/89</strain>
    </source>
</reference>
<dbReference type="Gene3D" id="3.10.200.10">
    <property type="entry name" value="Alpha carbonic anhydrase"/>
    <property type="match status" value="1"/>
</dbReference>
<dbReference type="AlphaFoldDB" id="A0A9X4SHM3"/>
<dbReference type="CDD" id="cd03124">
    <property type="entry name" value="alpha_CA_prokaryotic_like"/>
    <property type="match status" value="1"/>
</dbReference>
<evidence type="ECO:0000259" key="7">
    <source>
        <dbReference type="PROSITE" id="PS51144"/>
    </source>
</evidence>
<dbReference type="GO" id="GO:0004089">
    <property type="term" value="F:carbonate dehydratase activity"/>
    <property type="evidence" value="ECO:0007669"/>
    <property type="project" value="UniProtKB-EC"/>
</dbReference>
<protein>
    <recommendedName>
        <fullName evidence="2">carbonic anhydrase</fullName>
        <ecNumber evidence="2">4.2.1.1</ecNumber>
    </recommendedName>
</protein>
<evidence type="ECO:0000313" key="8">
    <source>
        <dbReference type="EMBL" id="MDG6894777.1"/>
    </source>
</evidence>
<dbReference type="PANTHER" id="PTHR18952">
    <property type="entry name" value="CARBONIC ANHYDRASE"/>
    <property type="match status" value="1"/>
</dbReference>
<accession>A0A9X4SHM3</accession>
<comment type="caution">
    <text evidence="8">The sequence shown here is derived from an EMBL/GenBank/DDBJ whole genome shotgun (WGS) entry which is preliminary data.</text>
</comment>
<comment type="similarity">
    <text evidence="1">Belongs to the alpha-carbonic anhydrase family.</text>
</comment>
<evidence type="ECO:0000256" key="6">
    <source>
        <dbReference type="ARBA" id="ARBA00048348"/>
    </source>
</evidence>
<evidence type="ECO:0000256" key="1">
    <source>
        <dbReference type="ARBA" id="ARBA00010718"/>
    </source>
</evidence>
<dbReference type="SMART" id="SM01057">
    <property type="entry name" value="Carb_anhydrase"/>
    <property type="match status" value="1"/>
</dbReference>
<dbReference type="InterPro" id="IPR001148">
    <property type="entry name" value="CA_dom"/>
</dbReference>
<dbReference type="EMBL" id="LWID01000001">
    <property type="protein sequence ID" value="MDG6894777.1"/>
    <property type="molecule type" value="Genomic_DNA"/>
</dbReference>
<evidence type="ECO:0000256" key="3">
    <source>
        <dbReference type="ARBA" id="ARBA00022723"/>
    </source>
</evidence>